<evidence type="ECO:0000259" key="5">
    <source>
        <dbReference type="SMART" id="SM00829"/>
    </source>
</evidence>
<evidence type="ECO:0000313" key="7">
    <source>
        <dbReference type="Proteomes" id="UP001212841"/>
    </source>
</evidence>
<dbReference type="InterPro" id="IPR013149">
    <property type="entry name" value="ADH-like_C"/>
</dbReference>
<evidence type="ECO:0000256" key="3">
    <source>
        <dbReference type="SAM" id="MobiDB-lite"/>
    </source>
</evidence>
<feature type="non-terminal residue" evidence="6">
    <location>
        <position position="270"/>
    </location>
</feature>
<reference evidence="6" key="1">
    <citation type="submission" date="2020-05" db="EMBL/GenBank/DDBJ databases">
        <title>Phylogenomic resolution of chytrid fungi.</title>
        <authorList>
            <person name="Stajich J.E."/>
            <person name="Amses K."/>
            <person name="Simmons R."/>
            <person name="Seto K."/>
            <person name="Myers J."/>
            <person name="Bonds A."/>
            <person name="Quandt C.A."/>
            <person name="Barry K."/>
            <person name="Liu P."/>
            <person name="Grigoriev I."/>
            <person name="Longcore J.E."/>
            <person name="James T.Y."/>
        </authorList>
    </citation>
    <scope>NUCLEOTIDE SEQUENCE</scope>
    <source>
        <strain evidence="6">JEL0318</strain>
    </source>
</reference>
<dbReference type="Gene3D" id="3.90.180.10">
    <property type="entry name" value="Medium-chain alcohol dehydrogenases, catalytic domain"/>
    <property type="match status" value="1"/>
</dbReference>
<dbReference type="PANTHER" id="PTHR48106:SF18">
    <property type="entry name" value="QUINONE OXIDOREDUCTASE PIG3"/>
    <property type="match status" value="1"/>
</dbReference>
<keyword evidence="7" id="KW-1185">Reference proteome</keyword>
<protein>
    <recommendedName>
        <fullName evidence="5">Enoyl reductase (ER) domain-containing protein</fullName>
    </recommendedName>
</protein>
<dbReference type="Pfam" id="PF00107">
    <property type="entry name" value="ADH_zinc_N"/>
    <property type="match status" value="1"/>
</dbReference>
<gene>
    <name evidence="6" type="ORF">HK097_010659</name>
</gene>
<dbReference type="GO" id="GO:0070402">
    <property type="term" value="F:NADPH binding"/>
    <property type="evidence" value="ECO:0007669"/>
    <property type="project" value="TreeGrafter"/>
</dbReference>
<keyword evidence="4" id="KW-0472">Membrane</keyword>
<evidence type="ECO:0000256" key="1">
    <source>
        <dbReference type="ARBA" id="ARBA00022857"/>
    </source>
</evidence>
<keyword evidence="1" id="KW-0521">NADP</keyword>
<proteinExistence type="predicted"/>
<dbReference type="AlphaFoldDB" id="A0AAD5SF71"/>
<dbReference type="InterPro" id="IPR036291">
    <property type="entry name" value="NAD(P)-bd_dom_sf"/>
</dbReference>
<keyword evidence="2" id="KW-0560">Oxidoreductase</keyword>
<feature type="region of interest" description="Disordered" evidence="3">
    <location>
        <begin position="1"/>
        <end position="21"/>
    </location>
</feature>
<comment type="caution">
    <text evidence="6">The sequence shown here is derived from an EMBL/GenBank/DDBJ whole genome shotgun (WGS) entry which is preliminary data.</text>
</comment>
<name>A0AAD5SF71_9FUNG</name>
<keyword evidence="4" id="KW-1133">Transmembrane helix</keyword>
<dbReference type="SMART" id="SM00829">
    <property type="entry name" value="PKS_ER"/>
    <property type="match status" value="1"/>
</dbReference>
<evidence type="ECO:0000256" key="4">
    <source>
        <dbReference type="SAM" id="Phobius"/>
    </source>
</evidence>
<evidence type="ECO:0000256" key="2">
    <source>
        <dbReference type="ARBA" id="ARBA00023002"/>
    </source>
</evidence>
<accession>A0AAD5SF71</accession>
<feature type="domain" description="Enoyl reductase (ER)" evidence="5">
    <location>
        <begin position="9"/>
        <end position="229"/>
    </location>
</feature>
<feature type="compositionally biased region" description="Low complexity" evidence="3">
    <location>
        <begin position="10"/>
        <end position="19"/>
    </location>
</feature>
<organism evidence="6 7">
    <name type="scientific">Rhizophlyctis rosea</name>
    <dbReference type="NCBI Taxonomy" id="64517"/>
    <lineage>
        <taxon>Eukaryota</taxon>
        <taxon>Fungi</taxon>
        <taxon>Fungi incertae sedis</taxon>
        <taxon>Chytridiomycota</taxon>
        <taxon>Chytridiomycota incertae sedis</taxon>
        <taxon>Chytridiomycetes</taxon>
        <taxon>Rhizophlyctidales</taxon>
        <taxon>Rhizophlyctidaceae</taxon>
        <taxon>Rhizophlyctis</taxon>
    </lineage>
</organism>
<dbReference type="Proteomes" id="UP001212841">
    <property type="component" value="Unassembled WGS sequence"/>
</dbReference>
<dbReference type="PANTHER" id="PTHR48106">
    <property type="entry name" value="QUINONE OXIDOREDUCTASE PIG3-RELATED"/>
    <property type="match status" value="1"/>
</dbReference>
<keyword evidence="4" id="KW-0812">Transmembrane</keyword>
<sequence length="270" mass="29632">MLKQAIRYGSRPTKPSTSSRRSKKVCAIRVAVIAAADDVATGDRVLVHAGASGVGTAAIQLARLAKARTIIVTAGHERKLAFCKDLGATHGINYKTEKFVEKVPEYTTNAGVDVLVDCIGASYFNDNLSVLALDGRAVLLALMGGNLNFAYFAMLMVLVNGFGQIEGSTLRSRSLDYQIELRNAVVDNVLPYLEDGTLKPIIDREYNWDRIVEAHKHMESNESIGKGVGRCQIKIRVLAKTELFSDEMRDRALMAVVRRDVAVEYPLSMK</sequence>
<feature type="transmembrane region" description="Helical" evidence="4">
    <location>
        <begin position="137"/>
        <end position="163"/>
    </location>
</feature>
<dbReference type="GO" id="GO:0016651">
    <property type="term" value="F:oxidoreductase activity, acting on NAD(P)H"/>
    <property type="evidence" value="ECO:0007669"/>
    <property type="project" value="TreeGrafter"/>
</dbReference>
<dbReference type="SUPFAM" id="SSF51735">
    <property type="entry name" value="NAD(P)-binding Rossmann-fold domains"/>
    <property type="match status" value="1"/>
</dbReference>
<dbReference type="EMBL" id="JADGJD010000809">
    <property type="protein sequence ID" value="KAJ3048341.1"/>
    <property type="molecule type" value="Genomic_DNA"/>
</dbReference>
<dbReference type="Gene3D" id="3.40.50.720">
    <property type="entry name" value="NAD(P)-binding Rossmann-like Domain"/>
    <property type="match status" value="1"/>
</dbReference>
<dbReference type="InterPro" id="IPR020843">
    <property type="entry name" value="ER"/>
</dbReference>
<evidence type="ECO:0000313" key="6">
    <source>
        <dbReference type="EMBL" id="KAJ3048341.1"/>
    </source>
</evidence>